<dbReference type="InterPro" id="IPR008920">
    <property type="entry name" value="TF_FadR/GntR_C"/>
</dbReference>
<proteinExistence type="predicted"/>
<evidence type="ECO:0000313" key="5">
    <source>
        <dbReference type="EMBL" id="THF58756.1"/>
    </source>
</evidence>
<evidence type="ECO:0000256" key="1">
    <source>
        <dbReference type="ARBA" id="ARBA00023015"/>
    </source>
</evidence>
<dbReference type="InterPro" id="IPR000524">
    <property type="entry name" value="Tscrpt_reg_HTH_GntR"/>
</dbReference>
<organism evidence="5 6">
    <name type="scientific">Ollibium composti</name>
    <dbReference type="NCBI Taxonomy" id="2675109"/>
    <lineage>
        <taxon>Bacteria</taxon>
        <taxon>Pseudomonadati</taxon>
        <taxon>Pseudomonadota</taxon>
        <taxon>Alphaproteobacteria</taxon>
        <taxon>Hyphomicrobiales</taxon>
        <taxon>Phyllobacteriaceae</taxon>
        <taxon>Ollibium</taxon>
    </lineage>
</organism>
<keyword evidence="3" id="KW-0804">Transcription</keyword>
<feature type="domain" description="HTH gntR-type" evidence="4">
    <location>
        <begin position="19"/>
        <end position="85"/>
    </location>
</feature>
<dbReference type="Gene3D" id="1.10.10.10">
    <property type="entry name" value="Winged helix-like DNA-binding domain superfamily/Winged helix DNA-binding domain"/>
    <property type="match status" value="1"/>
</dbReference>
<evidence type="ECO:0000256" key="3">
    <source>
        <dbReference type="ARBA" id="ARBA00023163"/>
    </source>
</evidence>
<dbReference type="PROSITE" id="PS50949">
    <property type="entry name" value="HTH_GNTR"/>
    <property type="match status" value="1"/>
</dbReference>
<protein>
    <submittedName>
        <fullName evidence="5">GntR family transcriptional regulator</fullName>
    </submittedName>
</protein>
<accession>A0ABY2QCR8</accession>
<dbReference type="SUPFAM" id="SSF46785">
    <property type="entry name" value="Winged helix' DNA-binding domain"/>
    <property type="match status" value="1"/>
</dbReference>
<dbReference type="EMBL" id="SSNY01000002">
    <property type="protein sequence ID" value="THF58756.1"/>
    <property type="molecule type" value="Genomic_DNA"/>
</dbReference>
<dbReference type="CDD" id="cd07377">
    <property type="entry name" value="WHTH_GntR"/>
    <property type="match status" value="1"/>
</dbReference>
<dbReference type="SUPFAM" id="SSF48008">
    <property type="entry name" value="GntR ligand-binding domain-like"/>
    <property type="match status" value="1"/>
</dbReference>
<dbReference type="Pfam" id="PF07729">
    <property type="entry name" value="FCD"/>
    <property type="match status" value="1"/>
</dbReference>
<name>A0ABY2QCR8_9HYPH</name>
<dbReference type="SMART" id="SM00345">
    <property type="entry name" value="HTH_GNTR"/>
    <property type="match status" value="1"/>
</dbReference>
<sequence length="244" mass="26866">MGWTMRTDSTLSPTVDRSESLRHQIYNDLREKLRHGQIGPDDRLIDVKIAKSLGISRMPVREALLQLISEGHLVGTTRGFAIPQLTPQDIRDIFEVRKLLEPRAAASAARDIDAEGLAALREALDRAVAAVANSDVEELVAANVVFRRTWLDANRNRRLAETISRFADQAHIVRDETLMDADTRVIVRDGLAGLYDAFSRRDALAAQDRMAAFIGEAEKSYFHSLEAKVGDSGAGDDEAGSGKS</sequence>
<evidence type="ECO:0000313" key="6">
    <source>
        <dbReference type="Proteomes" id="UP000306441"/>
    </source>
</evidence>
<dbReference type="SMART" id="SM00895">
    <property type="entry name" value="FCD"/>
    <property type="match status" value="1"/>
</dbReference>
<comment type="caution">
    <text evidence="5">The sequence shown here is derived from an EMBL/GenBank/DDBJ whole genome shotgun (WGS) entry which is preliminary data.</text>
</comment>
<dbReference type="PANTHER" id="PTHR43537:SF24">
    <property type="entry name" value="GLUCONATE OPERON TRANSCRIPTIONAL REPRESSOR"/>
    <property type="match status" value="1"/>
</dbReference>
<reference evidence="5 6" key="1">
    <citation type="submission" date="2019-04" db="EMBL/GenBank/DDBJ databases">
        <title>Mesorhizobium composti sp. nov., isolated from compost.</title>
        <authorList>
            <person name="Lin S.-Y."/>
            <person name="Hameed A."/>
            <person name="Hsieh Y.-T."/>
            <person name="Young C.-C."/>
        </authorList>
    </citation>
    <scope>NUCLEOTIDE SEQUENCE [LARGE SCALE GENOMIC DNA]</scope>
    <source>
        <strain evidence="5 6">CC-YTH430</strain>
    </source>
</reference>
<keyword evidence="6" id="KW-1185">Reference proteome</keyword>
<dbReference type="InterPro" id="IPR011711">
    <property type="entry name" value="GntR_C"/>
</dbReference>
<dbReference type="Gene3D" id="1.20.120.530">
    <property type="entry name" value="GntR ligand-binding domain-like"/>
    <property type="match status" value="1"/>
</dbReference>
<dbReference type="PANTHER" id="PTHR43537">
    <property type="entry name" value="TRANSCRIPTIONAL REGULATOR, GNTR FAMILY"/>
    <property type="match status" value="1"/>
</dbReference>
<dbReference type="InterPro" id="IPR036388">
    <property type="entry name" value="WH-like_DNA-bd_sf"/>
</dbReference>
<dbReference type="Proteomes" id="UP000306441">
    <property type="component" value="Unassembled WGS sequence"/>
</dbReference>
<evidence type="ECO:0000259" key="4">
    <source>
        <dbReference type="PROSITE" id="PS50949"/>
    </source>
</evidence>
<evidence type="ECO:0000256" key="2">
    <source>
        <dbReference type="ARBA" id="ARBA00023125"/>
    </source>
</evidence>
<dbReference type="InterPro" id="IPR036390">
    <property type="entry name" value="WH_DNA-bd_sf"/>
</dbReference>
<dbReference type="Pfam" id="PF00392">
    <property type="entry name" value="GntR"/>
    <property type="match status" value="1"/>
</dbReference>
<keyword evidence="2" id="KW-0238">DNA-binding</keyword>
<gene>
    <name evidence="5" type="ORF">E6C48_03615</name>
</gene>
<keyword evidence="1" id="KW-0805">Transcription regulation</keyword>